<evidence type="ECO:0000256" key="2">
    <source>
        <dbReference type="ARBA" id="ARBA00023015"/>
    </source>
</evidence>
<dbReference type="RefSeq" id="YP_009125641.1">
    <property type="nucleotide sequence ID" value="NC_026601.1"/>
</dbReference>
<evidence type="ECO:0000313" key="7">
    <source>
        <dbReference type="EMBL" id="CEF89930.1"/>
    </source>
</evidence>
<dbReference type="OrthoDB" id="14522at10239"/>
<gene>
    <name evidence="7" type="primary">ORF02</name>
</gene>
<evidence type="ECO:0000259" key="6">
    <source>
        <dbReference type="Pfam" id="PF13693"/>
    </source>
</evidence>
<name>A0A0A1IVZ1_9CAUD</name>
<dbReference type="KEGG" id="vg:23680541"/>
<protein>
    <submittedName>
        <fullName evidence="7">Putative DNA-binding protein</fullName>
    </submittedName>
</protein>
<dbReference type="GO" id="GO:0003677">
    <property type="term" value="F:DNA binding"/>
    <property type="evidence" value="ECO:0007669"/>
    <property type="project" value="UniProtKB-KW"/>
</dbReference>
<keyword evidence="4" id="KW-0804">Transcription</keyword>
<feature type="domain" description="Ner winged helix-turn-helix DNA-binding" evidence="6">
    <location>
        <begin position="17"/>
        <end position="83"/>
    </location>
</feature>
<dbReference type="Gene3D" id="1.10.260.40">
    <property type="entry name" value="lambda repressor-like DNA-binding domains"/>
    <property type="match status" value="1"/>
</dbReference>
<evidence type="ECO:0000256" key="3">
    <source>
        <dbReference type="ARBA" id="ARBA00023125"/>
    </source>
</evidence>
<keyword evidence="2" id="KW-0805">Transcription regulation</keyword>
<dbReference type="Pfam" id="PF13693">
    <property type="entry name" value="HTH_35"/>
    <property type="match status" value="1"/>
</dbReference>
<dbReference type="GeneID" id="23680541"/>
<dbReference type="EMBL" id="LN610590">
    <property type="protein sequence ID" value="CEF89930.1"/>
    <property type="molecule type" value="Genomic_DNA"/>
</dbReference>
<organism evidence="7 8">
    <name type="scientific">Pseudomonas phage vB_PaeS_PAO1_Ab30</name>
    <dbReference type="NCBI Taxonomy" id="1548918"/>
    <lineage>
        <taxon>Viruses</taxon>
        <taxon>Duplodnaviria</taxon>
        <taxon>Heunggongvirae</taxon>
        <taxon>Uroviricota</taxon>
        <taxon>Caudoviricetes</taxon>
        <taxon>Casadabanvirus</taxon>
        <taxon>Casadabanvirus Ab30</taxon>
    </lineage>
</organism>
<dbReference type="SUPFAM" id="SSF47413">
    <property type="entry name" value="lambda repressor-like DNA-binding domains"/>
    <property type="match status" value="1"/>
</dbReference>
<dbReference type="Proteomes" id="UP000030217">
    <property type="component" value="Genome"/>
</dbReference>
<evidence type="ECO:0000256" key="4">
    <source>
        <dbReference type="ARBA" id="ARBA00023163"/>
    </source>
</evidence>
<accession>A0A0A1IVZ1</accession>
<evidence type="ECO:0000256" key="1">
    <source>
        <dbReference type="ARBA" id="ARBA00006157"/>
    </source>
</evidence>
<evidence type="ECO:0000256" key="5">
    <source>
        <dbReference type="SAM" id="MobiDB-lite"/>
    </source>
</evidence>
<sequence>MNRTEIPRDNNVRWEWIKYQLRARGSSLAEVARSLDVSSPAVKNAKLTPYPRVERAIAAVLDLSPLVLWPERWLDDENPKRQRPNRSETLQAYVRHMPGAEENTRYADQAQRKAGAGA</sequence>
<dbReference type="InterPro" id="IPR010982">
    <property type="entry name" value="Lambda_DNA-bd_dom_sf"/>
</dbReference>
<reference evidence="7 8" key="1">
    <citation type="journal article" date="2015" name="PLoS ONE">
        <title>Investigation of a Large Collection of Pseudomonas aeruginosa Bacteriophages Collected from a Single Environmental Source in Abidjan, Cote d'Ivoire.</title>
        <authorList>
            <person name="Essoh C."/>
            <person name="Latino L."/>
            <person name="Midoux C."/>
            <person name="Blouin Y."/>
            <person name="Loukou G."/>
            <person name="Nguetta S.P."/>
            <person name="Lathro S."/>
            <person name="Cablanmian A."/>
            <person name="Kouassi A.K."/>
            <person name="Vergnaud G."/>
            <person name="Pourcel C."/>
        </authorList>
    </citation>
    <scope>NUCLEOTIDE SEQUENCE [LARGE SCALE GENOMIC DNA]</scope>
    <source>
        <strain evidence="7">Ab30</strain>
    </source>
</reference>
<feature type="region of interest" description="Disordered" evidence="5">
    <location>
        <begin position="97"/>
        <end position="118"/>
    </location>
</feature>
<evidence type="ECO:0000313" key="8">
    <source>
        <dbReference type="Proteomes" id="UP000030217"/>
    </source>
</evidence>
<keyword evidence="3 7" id="KW-0238">DNA-binding</keyword>
<proteinExistence type="inferred from homology"/>
<keyword evidence="8" id="KW-1185">Reference proteome</keyword>
<dbReference type="InterPro" id="IPR038722">
    <property type="entry name" value="Ner_HTH_dom"/>
</dbReference>
<comment type="similarity">
    <text evidence="1">Belongs to the ner transcriptional regulatory family.</text>
</comment>